<dbReference type="EMBL" id="CDSF01000099">
    <property type="protein sequence ID" value="CEP00187.1"/>
    <property type="molecule type" value="Genomic_DNA"/>
</dbReference>
<feature type="compositionally biased region" description="Basic and acidic residues" evidence="1">
    <location>
        <begin position="1"/>
        <end position="14"/>
    </location>
</feature>
<proteinExistence type="predicted"/>
<reference evidence="3 4" key="1">
    <citation type="submission" date="2015-02" db="EMBL/GenBank/DDBJ databases">
        <authorList>
            <person name="Chooi Y.-H."/>
        </authorList>
    </citation>
    <scope>NUCLEOTIDE SEQUENCE [LARGE SCALE GENOMIC DNA]</scope>
    <source>
        <strain evidence="3">E3</strain>
    </source>
</reference>
<organism evidence="3 4">
    <name type="scientific">Plasmodiophora brassicae</name>
    <name type="common">Clubroot disease agent</name>
    <dbReference type="NCBI Taxonomy" id="37360"/>
    <lineage>
        <taxon>Eukaryota</taxon>
        <taxon>Sar</taxon>
        <taxon>Rhizaria</taxon>
        <taxon>Endomyxa</taxon>
        <taxon>Phytomyxea</taxon>
        <taxon>Plasmodiophorida</taxon>
        <taxon>Plasmodiophoridae</taxon>
        <taxon>Plasmodiophora</taxon>
    </lineage>
</organism>
<gene>
    <name evidence="3" type="ORF">PBRA_007921</name>
</gene>
<feature type="transmembrane region" description="Helical" evidence="2">
    <location>
        <begin position="48"/>
        <end position="68"/>
    </location>
</feature>
<keyword evidence="2" id="KW-0812">Transmembrane</keyword>
<evidence type="ECO:0000256" key="2">
    <source>
        <dbReference type="SAM" id="Phobius"/>
    </source>
</evidence>
<sequence>MDNRPGRTDSEERGSTALGPQGTNHSDRRHADTQPHGRTGWVRPMSRVVAVAACVLIAAVLHGTTSASNSFAGLPAPMDLLAKFLLRPTKFLRHPVMFTKPMGVSSARTAMDRLPQSAPPQSTRNVTKASLGLSTMNVLSPFRRLGTDGNSSSYFASIFDANFKEPIRGPDPLPSIKADPNWRPKAVALTLIAVGAVARAPKPNLKMINAMKRLIYCGLLIFAIRYAASPVGARFRAGSVWRTTPSFLSRISAQ</sequence>
<evidence type="ECO:0000313" key="3">
    <source>
        <dbReference type="EMBL" id="CEP00187.1"/>
    </source>
</evidence>
<evidence type="ECO:0000313" key="4">
    <source>
        <dbReference type="Proteomes" id="UP000039324"/>
    </source>
</evidence>
<keyword evidence="2" id="KW-0472">Membrane</keyword>
<feature type="region of interest" description="Disordered" evidence="1">
    <location>
        <begin position="1"/>
        <end position="40"/>
    </location>
</feature>
<keyword evidence="2" id="KW-1133">Transmembrane helix</keyword>
<accession>A0A0G4IY87</accession>
<name>A0A0G4IY87_PLABS</name>
<keyword evidence="4" id="KW-1185">Reference proteome</keyword>
<dbReference type="Proteomes" id="UP000039324">
    <property type="component" value="Unassembled WGS sequence"/>
</dbReference>
<protein>
    <submittedName>
        <fullName evidence="3">Uncharacterized protein</fullName>
    </submittedName>
</protein>
<dbReference type="AlphaFoldDB" id="A0A0G4IY87"/>
<evidence type="ECO:0000256" key="1">
    <source>
        <dbReference type="SAM" id="MobiDB-lite"/>
    </source>
</evidence>
<feature type="compositionally biased region" description="Basic and acidic residues" evidence="1">
    <location>
        <begin position="25"/>
        <end position="35"/>
    </location>
</feature>